<evidence type="ECO:0000256" key="12">
    <source>
        <dbReference type="ARBA" id="ARBA00023291"/>
    </source>
</evidence>
<evidence type="ECO:0000256" key="5">
    <source>
        <dbReference type="ARBA" id="ARBA00022485"/>
    </source>
</evidence>
<dbReference type="GO" id="GO:0022904">
    <property type="term" value="P:respiratory electron transport chain"/>
    <property type="evidence" value="ECO:0007669"/>
    <property type="project" value="TreeGrafter"/>
</dbReference>
<dbReference type="SUPFAM" id="SSF54292">
    <property type="entry name" value="2Fe-2S ferredoxin-like"/>
    <property type="match status" value="1"/>
</dbReference>
<evidence type="ECO:0000256" key="1">
    <source>
        <dbReference type="ARBA" id="ARBA00001927"/>
    </source>
</evidence>
<dbReference type="AlphaFoldDB" id="A0A6L5Y9D8"/>
<dbReference type="SUPFAM" id="SSF46548">
    <property type="entry name" value="alpha-helical ferredoxin"/>
    <property type="match status" value="1"/>
</dbReference>
<evidence type="ECO:0000256" key="6">
    <source>
        <dbReference type="ARBA" id="ARBA00022532"/>
    </source>
</evidence>
<dbReference type="Proteomes" id="UP000473699">
    <property type="component" value="Unassembled WGS sequence"/>
</dbReference>
<dbReference type="GO" id="GO:0008177">
    <property type="term" value="F:succinate dehydrogenase (quinone) activity"/>
    <property type="evidence" value="ECO:0007669"/>
    <property type="project" value="UniProtKB-EC"/>
</dbReference>
<dbReference type="RefSeq" id="WP_326830850.1">
    <property type="nucleotide sequence ID" value="NZ_VUNH01000002.1"/>
</dbReference>
<dbReference type="GO" id="GO:0046872">
    <property type="term" value="F:metal ion binding"/>
    <property type="evidence" value="ECO:0007669"/>
    <property type="project" value="UniProtKB-KW"/>
</dbReference>
<evidence type="ECO:0000313" key="15">
    <source>
        <dbReference type="EMBL" id="MST54876.1"/>
    </source>
</evidence>
<comment type="caution">
    <text evidence="15">The sequence shown here is derived from an EMBL/GenBank/DDBJ whole genome shotgun (WGS) entry which is preliminary data.</text>
</comment>
<keyword evidence="9" id="KW-0560">Oxidoreductase</keyword>
<protein>
    <recommendedName>
        <fullName evidence="4">succinate dehydrogenase</fullName>
        <ecNumber evidence="4">1.3.5.1</ecNumber>
    </recommendedName>
</protein>
<dbReference type="InterPro" id="IPR036010">
    <property type="entry name" value="2Fe-2S_ferredoxin-like_sf"/>
</dbReference>
<evidence type="ECO:0000256" key="2">
    <source>
        <dbReference type="ARBA" id="ARBA00001966"/>
    </source>
</evidence>
<dbReference type="InterPro" id="IPR017900">
    <property type="entry name" value="4Fe4S_Fe_S_CS"/>
</dbReference>
<dbReference type="GO" id="GO:0009055">
    <property type="term" value="F:electron transfer activity"/>
    <property type="evidence" value="ECO:0007669"/>
    <property type="project" value="InterPro"/>
</dbReference>
<keyword evidence="11" id="KW-0411">Iron-sulfur</keyword>
<dbReference type="InterPro" id="IPR025192">
    <property type="entry name" value="Succ_DH/fum_Rdtase_N"/>
</dbReference>
<accession>A0A6L5Y9D8</accession>
<dbReference type="EC" id="1.3.5.1" evidence="4"/>
<keyword evidence="16" id="KW-1185">Reference proteome</keyword>
<dbReference type="PANTHER" id="PTHR11921:SF29">
    <property type="entry name" value="SUCCINATE DEHYDROGENASE [UBIQUINONE] IRON-SULFUR SUBUNIT, MITOCHONDRIAL"/>
    <property type="match status" value="1"/>
</dbReference>
<dbReference type="PANTHER" id="PTHR11921">
    <property type="entry name" value="SUCCINATE DEHYDROGENASE IRON-SULFUR PROTEIN"/>
    <property type="match status" value="1"/>
</dbReference>
<keyword evidence="7" id="KW-0001">2Fe-2S</keyword>
<comment type="cofactor">
    <cofactor evidence="13">
        <name>[2Fe-2S] cluster</name>
        <dbReference type="ChEBI" id="CHEBI:190135"/>
    </cofactor>
</comment>
<dbReference type="GO" id="GO:0051537">
    <property type="term" value="F:2 iron, 2 sulfur cluster binding"/>
    <property type="evidence" value="ECO:0007669"/>
    <property type="project" value="UniProtKB-KW"/>
</dbReference>
<dbReference type="Gene3D" id="1.10.1060.10">
    <property type="entry name" value="Alpha-helical ferredoxin"/>
    <property type="match status" value="1"/>
</dbReference>
<organism evidence="15 16">
    <name type="scientific">Pyramidobacter porci</name>
    <dbReference type="NCBI Taxonomy" id="2605789"/>
    <lineage>
        <taxon>Bacteria</taxon>
        <taxon>Thermotogati</taxon>
        <taxon>Synergistota</taxon>
        <taxon>Synergistia</taxon>
        <taxon>Synergistales</taxon>
        <taxon>Dethiosulfovibrionaceae</taxon>
        <taxon>Pyramidobacter</taxon>
    </lineage>
</organism>
<keyword evidence="6" id="KW-0816">Tricarboxylic acid cycle</keyword>
<evidence type="ECO:0000313" key="16">
    <source>
        <dbReference type="Proteomes" id="UP000473699"/>
    </source>
</evidence>
<comment type="cofactor">
    <cofactor evidence="1">
        <name>[3Fe-4S] cluster</name>
        <dbReference type="ChEBI" id="CHEBI:21137"/>
    </cofactor>
</comment>
<evidence type="ECO:0000256" key="8">
    <source>
        <dbReference type="ARBA" id="ARBA00022723"/>
    </source>
</evidence>
<dbReference type="InterPro" id="IPR050573">
    <property type="entry name" value="SDH/FRD_Iron-Sulfur"/>
</dbReference>
<dbReference type="InterPro" id="IPR004489">
    <property type="entry name" value="Succ_DH/fum_Rdtase_Fe-S"/>
</dbReference>
<evidence type="ECO:0000256" key="10">
    <source>
        <dbReference type="ARBA" id="ARBA00023004"/>
    </source>
</evidence>
<keyword evidence="12" id="KW-0003">3Fe-4S</keyword>
<evidence type="ECO:0000256" key="11">
    <source>
        <dbReference type="ARBA" id="ARBA00023014"/>
    </source>
</evidence>
<comment type="similarity">
    <text evidence="3">Belongs to the succinate dehydrogenase/fumarate reductase iron-sulfur protein family.</text>
</comment>
<proteinExistence type="inferred from homology"/>
<dbReference type="Pfam" id="PF13085">
    <property type="entry name" value="Fer2_3"/>
    <property type="match status" value="1"/>
</dbReference>
<dbReference type="NCBIfam" id="TIGR00384">
    <property type="entry name" value="dhsB"/>
    <property type="match status" value="1"/>
</dbReference>
<dbReference type="PROSITE" id="PS00198">
    <property type="entry name" value="4FE4S_FER_1"/>
    <property type="match status" value="1"/>
</dbReference>
<feature type="domain" description="4Fe-4S ferredoxin-type" evidence="14">
    <location>
        <begin position="136"/>
        <end position="156"/>
    </location>
</feature>
<dbReference type="EMBL" id="VUNH01000002">
    <property type="protein sequence ID" value="MST54876.1"/>
    <property type="molecule type" value="Genomic_DNA"/>
</dbReference>
<dbReference type="GO" id="GO:0051538">
    <property type="term" value="F:3 iron, 4 sulfur cluster binding"/>
    <property type="evidence" value="ECO:0007669"/>
    <property type="project" value="UniProtKB-KW"/>
</dbReference>
<sequence>MNFVVRVKRAAGPGAPVFWQEFACECDGSGSVAAALRELNARTPLIDLNGREAPPIRWECGCVCGKCGACAMRVNGLPTLACKTFLGSLGRTVTLEPLSKFPLVADLVVDRGVIFEQLKKIHLWLSGKAVMREKTHELRFQSARCLMCGCCLEICPNFRADGGFAGAPAAVGAYRIFNQESDAAHRAEAAKQYVRRYYSGCGTSLACRDICPAGIPVDELISRSNAAAVWRRRS</sequence>
<evidence type="ECO:0000256" key="9">
    <source>
        <dbReference type="ARBA" id="ARBA00023002"/>
    </source>
</evidence>
<dbReference type="Gene3D" id="3.10.20.30">
    <property type="match status" value="1"/>
</dbReference>
<evidence type="ECO:0000256" key="4">
    <source>
        <dbReference type="ARBA" id="ARBA00012792"/>
    </source>
</evidence>
<reference evidence="15 16" key="1">
    <citation type="submission" date="2019-08" db="EMBL/GenBank/DDBJ databases">
        <title>In-depth cultivation of the pig gut microbiome towards novel bacterial diversity and tailored functional studies.</title>
        <authorList>
            <person name="Wylensek D."/>
            <person name="Hitch T.C.A."/>
            <person name="Clavel T."/>
        </authorList>
    </citation>
    <scope>NUCLEOTIDE SEQUENCE [LARGE SCALE GENOMIC DNA]</scope>
    <source>
        <strain evidence="15 16">SM-530-WT-4B</strain>
    </source>
</reference>
<comment type="cofactor">
    <cofactor evidence="2">
        <name>[4Fe-4S] cluster</name>
        <dbReference type="ChEBI" id="CHEBI:49883"/>
    </cofactor>
</comment>
<gene>
    <name evidence="15" type="ORF">FYJ74_02260</name>
</gene>
<evidence type="ECO:0000256" key="13">
    <source>
        <dbReference type="ARBA" id="ARBA00034078"/>
    </source>
</evidence>
<dbReference type="InterPro" id="IPR017896">
    <property type="entry name" value="4Fe4S_Fe-S-bd"/>
</dbReference>
<dbReference type="GO" id="GO:0051539">
    <property type="term" value="F:4 iron, 4 sulfur cluster binding"/>
    <property type="evidence" value="ECO:0007669"/>
    <property type="project" value="UniProtKB-KW"/>
</dbReference>
<dbReference type="GO" id="GO:0006099">
    <property type="term" value="P:tricarboxylic acid cycle"/>
    <property type="evidence" value="ECO:0007669"/>
    <property type="project" value="UniProtKB-KW"/>
</dbReference>
<evidence type="ECO:0000256" key="7">
    <source>
        <dbReference type="ARBA" id="ARBA00022714"/>
    </source>
</evidence>
<keyword evidence="5" id="KW-0004">4Fe-4S</keyword>
<keyword evidence="8" id="KW-0479">Metal-binding</keyword>
<dbReference type="Pfam" id="PF13183">
    <property type="entry name" value="Fer4_8"/>
    <property type="match status" value="1"/>
</dbReference>
<evidence type="ECO:0000256" key="3">
    <source>
        <dbReference type="ARBA" id="ARBA00009433"/>
    </source>
</evidence>
<dbReference type="InterPro" id="IPR009051">
    <property type="entry name" value="Helical_ferredxn"/>
</dbReference>
<name>A0A6L5Y9D8_9BACT</name>
<dbReference type="InterPro" id="IPR012675">
    <property type="entry name" value="Beta-grasp_dom_sf"/>
</dbReference>
<keyword evidence="10" id="KW-0408">Iron</keyword>
<dbReference type="PROSITE" id="PS51379">
    <property type="entry name" value="4FE4S_FER_2"/>
    <property type="match status" value="1"/>
</dbReference>
<evidence type="ECO:0000259" key="14">
    <source>
        <dbReference type="PROSITE" id="PS51379"/>
    </source>
</evidence>